<feature type="binding site" evidence="6">
    <location>
        <position position="347"/>
    </location>
    <ligand>
        <name>substrate</name>
    </ligand>
</feature>
<feature type="binding site" evidence="6">
    <location>
        <position position="155"/>
    </location>
    <ligand>
        <name>NADP(+)</name>
        <dbReference type="ChEBI" id="CHEBI:58349"/>
    </ligand>
</feature>
<keyword evidence="2 6" id="KW-0313">Glucose metabolism</keyword>
<evidence type="ECO:0000256" key="4">
    <source>
        <dbReference type="ARBA" id="ARBA00023002"/>
    </source>
</evidence>
<comment type="caution">
    <text evidence="9">The sequence shown here is derived from an EMBL/GenBank/DDBJ whole genome shotgun (WGS) entry which is preliminary data.</text>
</comment>
<feature type="domain" description="Glucose-6-phosphate dehydrogenase C-terminal" evidence="8">
    <location>
        <begin position="196"/>
        <end position="494"/>
    </location>
</feature>
<dbReference type="Pfam" id="PF02781">
    <property type="entry name" value="G6PD_C"/>
    <property type="match status" value="1"/>
</dbReference>
<dbReference type="NCBIfam" id="TIGR00871">
    <property type="entry name" value="zwf"/>
    <property type="match status" value="1"/>
</dbReference>
<keyword evidence="3 6" id="KW-0521">NADP</keyword>
<evidence type="ECO:0000313" key="10">
    <source>
        <dbReference type="Proteomes" id="UP000634134"/>
    </source>
</evidence>
<evidence type="ECO:0000256" key="5">
    <source>
        <dbReference type="ARBA" id="ARBA00023277"/>
    </source>
</evidence>
<dbReference type="EMBL" id="JACYGY010000001">
    <property type="protein sequence ID" value="MBE9461303.1"/>
    <property type="molecule type" value="Genomic_DNA"/>
</dbReference>
<evidence type="ECO:0000259" key="7">
    <source>
        <dbReference type="Pfam" id="PF00479"/>
    </source>
</evidence>
<proteinExistence type="inferred from homology"/>
<comment type="similarity">
    <text evidence="6">Belongs to the glucose-6-phosphate dehydrogenase family.</text>
</comment>
<dbReference type="Pfam" id="PF00479">
    <property type="entry name" value="G6PD_N"/>
    <property type="match status" value="1"/>
</dbReference>
<dbReference type="Gene3D" id="3.40.50.720">
    <property type="entry name" value="NAD(P)-binding Rossmann-like Domain"/>
    <property type="match status" value="1"/>
</dbReference>
<feature type="binding site" evidence="6">
    <location>
        <position position="185"/>
    </location>
    <ligand>
        <name>substrate</name>
    </ligand>
</feature>
<dbReference type="EC" id="1.1.1.49" evidence="6"/>
<protein>
    <recommendedName>
        <fullName evidence="6">Glucose-6-phosphate 1-dehydrogenase</fullName>
        <shortName evidence="6">G6PD</shortName>
        <ecNumber evidence="6">1.1.1.49</ecNumber>
    </recommendedName>
</protein>
<dbReference type="SUPFAM" id="SSF51735">
    <property type="entry name" value="NAD(P)-binding Rossmann-fold domains"/>
    <property type="match status" value="1"/>
</dbReference>
<keyword evidence="10" id="KW-1185">Reference proteome</keyword>
<dbReference type="InterPro" id="IPR036291">
    <property type="entry name" value="NAD(P)-bd_dom_sf"/>
</dbReference>
<reference evidence="10" key="1">
    <citation type="submission" date="2023-07" db="EMBL/GenBank/DDBJ databases">
        <title>Dyadobacter sp. nov 'subterranea' isolated from contaminted grondwater.</title>
        <authorList>
            <person name="Szabo I."/>
            <person name="Al-Omari J."/>
            <person name="Szerdahelyi S.G."/>
            <person name="Rado J."/>
        </authorList>
    </citation>
    <scope>NUCLEOTIDE SEQUENCE [LARGE SCALE GENOMIC DNA]</scope>
    <source>
        <strain evidence="10">UP-52</strain>
    </source>
</reference>
<dbReference type="SUPFAM" id="SSF55347">
    <property type="entry name" value="Glyceraldehyde-3-phosphate dehydrogenase-like, C-terminal domain"/>
    <property type="match status" value="1"/>
</dbReference>
<comment type="caution">
    <text evidence="6">Lacks conserved residue(s) required for the propagation of feature annotation.</text>
</comment>
<organism evidence="9 10">
    <name type="scientific">Dyadobacter subterraneus</name>
    <dbReference type="NCBI Taxonomy" id="2773304"/>
    <lineage>
        <taxon>Bacteria</taxon>
        <taxon>Pseudomonadati</taxon>
        <taxon>Bacteroidota</taxon>
        <taxon>Cytophagia</taxon>
        <taxon>Cytophagales</taxon>
        <taxon>Spirosomataceae</taxon>
        <taxon>Dyadobacter</taxon>
    </lineage>
</organism>
<dbReference type="Gene3D" id="3.30.360.10">
    <property type="entry name" value="Dihydrodipicolinate Reductase, domain 2"/>
    <property type="match status" value="1"/>
</dbReference>
<dbReference type="PANTHER" id="PTHR23429:SF0">
    <property type="entry name" value="GLUCOSE-6-PHOSPHATE 1-DEHYDROGENASE"/>
    <property type="match status" value="1"/>
</dbReference>
<dbReference type="Proteomes" id="UP000634134">
    <property type="component" value="Unassembled WGS sequence"/>
</dbReference>
<feature type="binding site" evidence="6">
    <location>
        <position position="223"/>
    </location>
    <ligand>
        <name>substrate</name>
    </ligand>
</feature>
<dbReference type="InterPro" id="IPR022674">
    <property type="entry name" value="G6P_DH_NAD-bd"/>
</dbReference>
<feature type="domain" description="Glucose-6-phosphate dehydrogenase NAD-binding" evidence="7">
    <location>
        <begin position="13"/>
        <end position="194"/>
    </location>
</feature>
<dbReference type="HAMAP" id="MF_00966">
    <property type="entry name" value="G6PD"/>
    <property type="match status" value="1"/>
</dbReference>
<evidence type="ECO:0000256" key="3">
    <source>
        <dbReference type="ARBA" id="ARBA00022857"/>
    </source>
</evidence>
<accession>A0ABR9W768</accession>
<dbReference type="InterPro" id="IPR001282">
    <property type="entry name" value="G6P_DH"/>
</dbReference>
<evidence type="ECO:0000256" key="6">
    <source>
        <dbReference type="HAMAP-Rule" id="MF_00966"/>
    </source>
</evidence>
<evidence type="ECO:0000259" key="8">
    <source>
        <dbReference type="Pfam" id="PF02781"/>
    </source>
</evidence>
<feature type="binding site" evidence="6">
    <location>
        <position position="50"/>
    </location>
    <ligand>
        <name>NADP(+)</name>
        <dbReference type="ChEBI" id="CHEBI:58349"/>
    </ligand>
</feature>
<evidence type="ECO:0000256" key="1">
    <source>
        <dbReference type="ARBA" id="ARBA00004937"/>
    </source>
</evidence>
<dbReference type="PANTHER" id="PTHR23429">
    <property type="entry name" value="GLUCOSE-6-PHOSPHATE 1-DEHYDROGENASE G6PD"/>
    <property type="match status" value="1"/>
</dbReference>
<feature type="binding site" evidence="6">
    <location>
        <position position="242"/>
    </location>
    <ligand>
        <name>substrate</name>
    </ligand>
</feature>
<name>A0ABR9W768_9BACT</name>
<dbReference type="PRINTS" id="PR00079">
    <property type="entry name" value="G6PDHDRGNASE"/>
</dbReference>
<feature type="binding site" evidence="6">
    <location>
        <position position="189"/>
    </location>
    <ligand>
        <name>substrate</name>
    </ligand>
</feature>
<sequence length="506" mass="57679">MGKNIKLHPTIFIVFGGTGDLNARKLAPALYNLFIEGHMPHDFAMIGTGRTKLTNETFRGKMQNGVNSYSRNVPANKEVWEAFSRNIFYQSSDANDAESYKEFDIRIKNLNAKWKTEAQVIFYLAVAPEFFPIIAKNIEAAGLSDPKSTRIVIEKPFGHNLKSSIELNELLAKIYQEKQIYRIDHYLGKAAVQNILTFRFANSILEPLWNSEHIEHVQISVTEQLGVQDRGDYYDNSGALRDMIQNHVLQLLCLIAMEPPVTSNSDSIRDSKVNVLRSIRKFSRTEVHTSSVRGQYSGGLVENVPVPGYLHESKVNPHSNTETFAAIKFLIDNDRWRGVPFYLRSGKRMQQSSSLITIHFKESAYATFPNGLKNHIHQNKLVISIQPEMSIRLQMQAKRPQVDMDITPVDMVFDFKETFKNQAPEAYETLLLDTMKGDQTLFMRADQVEAAWEVVMPILDSWQNDQDFKLFEYPANSVNAQVGEDLITKDGFSWFDLPLQNKKASA</sequence>
<gene>
    <name evidence="6 9" type="primary">zwf</name>
    <name evidence="9" type="ORF">IEE83_05345</name>
</gene>
<dbReference type="PIRSF" id="PIRSF000110">
    <property type="entry name" value="G6PD"/>
    <property type="match status" value="1"/>
</dbReference>
<comment type="function">
    <text evidence="6">Catalyzes the oxidation of glucose 6-phosphate to 6-phosphogluconolactone.</text>
</comment>
<comment type="catalytic activity">
    <reaction evidence="6">
        <text>D-glucose 6-phosphate + NADP(+) = 6-phospho-D-glucono-1,5-lactone + NADPH + H(+)</text>
        <dbReference type="Rhea" id="RHEA:15841"/>
        <dbReference type="ChEBI" id="CHEBI:15378"/>
        <dbReference type="ChEBI" id="CHEBI:57783"/>
        <dbReference type="ChEBI" id="CHEBI:57955"/>
        <dbReference type="ChEBI" id="CHEBI:58349"/>
        <dbReference type="ChEBI" id="CHEBI:61548"/>
        <dbReference type="EC" id="1.1.1.49"/>
    </reaction>
</comment>
<evidence type="ECO:0000313" key="9">
    <source>
        <dbReference type="EMBL" id="MBE9461303.1"/>
    </source>
</evidence>
<keyword evidence="4 6" id="KW-0560">Oxidoreductase</keyword>
<keyword evidence="5 6" id="KW-0119">Carbohydrate metabolism</keyword>
<evidence type="ECO:0000256" key="2">
    <source>
        <dbReference type="ARBA" id="ARBA00022526"/>
    </source>
</evidence>
<dbReference type="InterPro" id="IPR022675">
    <property type="entry name" value="G6P_DH_C"/>
</dbReference>
<comment type="pathway">
    <text evidence="1 6">Carbohydrate degradation; pentose phosphate pathway; D-ribulose 5-phosphate from D-glucose 6-phosphate (oxidative stage): step 1/3.</text>
</comment>
<feature type="active site" description="Proton acceptor" evidence="6">
    <location>
        <position position="247"/>
    </location>
</feature>